<dbReference type="EMBL" id="AP011673">
    <property type="protein sequence ID" value="BAL53974.1"/>
    <property type="molecule type" value="Genomic_DNA"/>
</dbReference>
<sequence length="87" mass="10191">MQRGPHLIPDPRNAAAVAARKKEVRDSFRQRFAATAQRFRLELARWYGIEVANKVQYAEAFEICEYGRIPDRAEILQLFPFLPRETQ</sequence>
<protein>
    <submittedName>
        <fullName evidence="1">Uncharacterized protein</fullName>
    </submittedName>
</protein>
<gene>
    <name evidence="1" type="ORF">HGMM_F11G08C11</name>
</gene>
<accession>H5SCT8</accession>
<reference evidence="1" key="1">
    <citation type="journal article" date="2005" name="Environ. Microbiol.">
        <title>Genetic and functional properties of uncultivated thermophilic crenarchaeotes from a subsurface gold mine as revealed by analysis of genome fragments.</title>
        <authorList>
            <person name="Nunoura T."/>
            <person name="Hirayama H."/>
            <person name="Takami H."/>
            <person name="Oida H."/>
            <person name="Nishi S."/>
            <person name="Shimamura S."/>
            <person name="Suzuki Y."/>
            <person name="Inagaki F."/>
            <person name="Takai K."/>
            <person name="Nealson K.H."/>
            <person name="Horikoshi K."/>
        </authorList>
    </citation>
    <scope>NUCLEOTIDE SEQUENCE</scope>
</reference>
<organism evidence="1">
    <name type="scientific">uncultured Planctomycetota bacterium</name>
    <dbReference type="NCBI Taxonomy" id="120965"/>
    <lineage>
        <taxon>Bacteria</taxon>
        <taxon>Pseudomonadati</taxon>
        <taxon>Planctomycetota</taxon>
        <taxon>environmental samples</taxon>
    </lineage>
</organism>
<evidence type="ECO:0000313" key="1">
    <source>
        <dbReference type="EMBL" id="BAL53974.1"/>
    </source>
</evidence>
<reference evidence="1" key="2">
    <citation type="journal article" date="2012" name="PLoS ONE">
        <title>A Deeply Branching Thermophilic Bacterium with an Ancient Acetyl-CoA Pathway Dominates a Subsurface Ecosystem.</title>
        <authorList>
            <person name="Takami H."/>
            <person name="Noguchi H."/>
            <person name="Takaki Y."/>
            <person name="Uchiyama I."/>
            <person name="Toyoda A."/>
            <person name="Nishi S."/>
            <person name="Chee G.-J."/>
            <person name="Arai W."/>
            <person name="Nunoura T."/>
            <person name="Itoh T."/>
            <person name="Hattori M."/>
            <person name="Takai K."/>
        </authorList>
    </citation>
    <scope>NUCLEOTIDE SEQUENCE</scope>
</reference>
<dbReference type="AlphaFoldDB" id="H5SCT8"/>
<proteinExistence type="predicted"/>
<name>H5SCT8_9BACT</name>